<dbReference type="InterPro" id="IPR016181">
    <property type="entry name" value="Acyl_CoA_acyltransferase"/>
</dbReference>
<sequence>MTKAPSPTPDRLFAAMEATWPPARRWPLGPFALRDGAGGGKRVSAASATGPWLSADLDAAEAAMDAPLFLIGPQDQALDMELAAREYTVIDPVLAYAAPVADLVQMLPKRMTTFPHWPPMQIARDLWAEGGIGPARVAVMHRAKGAKTAILGRAQDRAAGVAFVACDGDLAMLHALEVSPAFRRQGSAHNILRAAALWAQDQGATTLSLVVTTANAPARALYTSVGMQVVGHYHYRQK</sequence>
<evidence type="ECO:0000259" key="3">
    <source>
        <dbReference type="PROSITE" id="PS51186"/>
    </source>
</evidence>
<dbReference type="GO" id="GO:0016747">
    <property type="term" value="F:acyltransferase activity, transferring groups other than amino-acyl groups"/>
    <property type="evidence" value="ECO:0007669"/>
    <property type="project" value="InterPro"/>
</dbReference>
<dbReference type="Gene3D" id="3.40.630.30">
    <property type="match status" value="1"/>
</dbReference>
<dbReference type="InterPro" id="IPR000182">
    <property type="entry name" value="GNAT_dom"/>
</dbReference>
<dbReference type="Proteomes" id="UP000619033">
    <property type="component" value="Unassembled WGS sequence"/>
</dbReference>
<keyword evidence="5" id="KW-1185">Reference proteome</keyword>
<keyword evidence="2" id="KW-0012">Acyltransferase</keyword>
<dbReference type="InterPro" id="IPR050832">
    <property type="entry name" value="Bact_Acetyltransf"/>
</dbReference>
<dbReference type="SUPFAM" id="SSF55729">
    <property type="entry name" value="Acyl-CoA N-acyltransferases (Nat)"/>
    <property type="match status" value="1"/>
</dbReference>
<dbReference type="CDD" id="cd04301">
    <property type="entry name" value="NAT_SF"/>
    <property type="match status" value="1"/>
</dbReference>
<evidence type="ECO:0000313" key="5">
    <source>
        <dbReference type="Proteomes" id="UP000619033"/>
    </source>
</evidence>
<accession>A0A8J7MNM8</accession>
<dbReference type="AlphaFoldDB" id="A0A8J7MNM8"/>
<dbReference type="EMBL" id="JAESVP010000001">
    <property type="protein sequence ID" value="MBL4927063.1"/>
    <property type="molecule type" value="Genomic_DNA"/>
</dbReference>
<reference evidence="4" key="1">
    <citation type="submission" date="2021-01" db="EMBL/GenBank/DDBJ databases">
        <title>Genome seq and assembly of Tabrizicola sp. KVB23.</title>
        <authorList>
            <person name="Chhetri G."/>
        </authorList>
    </citation>
    <scope>NUCLEOTIDE SEQUENCE</scope>
    <source>
        <strain evidence="4">KVB23</strain>
    </source>
</reference>
<comment type="caution">
    <text evidence="4">The sequence shown here is derived from an EMBL/GenBank/DDBJ whole genome shotgun (WGS) entry which is preliminary data.</text>
</comment>
<gene>
    <name evidence="4" type="ORF">JI744_02980</name>
</gene>
<evidence type="ECO:0000256" key="1">
    <source>
        <dbReference type="ARBA" id="ARBA00022679"/>
    </source>
</evidence>
<dbReference type="Pfam" id="PF00583">
    <property type="entry name" value="Acetyltransf_1"/>
    <property type="match status" value="1"/>
</dbReference>
<protein>
    <submittedName>
        <fullName evidence="4">GNAT family N-acetyltransferase</fullName>
    </submittedName>
</protein>
<dbReference type="PROSITE" id="PS51186">
    <property type="entry name" value="GNAT"/>
    <property type="match status" value="1"/>
</dbReference>
<dbReference type="PANTHER" id="PTHR43877">
    <property type="entry name" value="AMINOALKYLPHOSPHONATE N-ACETYLTRANSFERASE-RELATED-RELATED"/>
    <property type="match status" value="1"/>
</dbReference>
<name>A0A8J7MNM8_9RHOB</name>
<organism evidence="4 5">
    <name type="scientific">Fuscibacter oryzae</name>
    <dbReference type="NCBI Taxonomy" id="2803939"/>
    <lineage>
        <taxon>Bacteria</taxon>
        <taxon>Pseudomonadati</taxon>
        <taxon>Pseudomonadota</taxon>
        <taxon>Alphaproteobacteria</taxon>
        <taxon>Rhodobacterales</taxon>
        <taxon>Paracoccaceae</taxon>
        <taxon>Fuscibacter</taxon>
    </lineage>
</organism>
<keyword evidence="1" id="KW-0808">Transferase</keyword>
<evidence type="ECO:0000313" key="4">
    <source>
        <dbReference type="EMBL" id="MBL4927063.1"/>
    </source>
</evidence>
<feature type="domain" description="N-acetyltransferase" evidence="3">
    <location>
        <begin position="92"/>
        <end position="238"/>
    </location>
</feature>
<proteinExistence type="predicted"/>
<evidence type="ECO:0000256" key="2">
    <source>
        <dbReference type="ARBA" id="ARBA00023315"/>
    </source>
</evidence>
<dbReference type="PANTHER" id="PTHR43877:SF1">
    <property type="entry name" value="ACETYLTRANSFERASE"/>
    <property type="match status" value="1"/>
</dbReference>